<dbReference type="OrthoDB" id="9780425at2"/>
<feature type="compositionally biased region" description="Basic and acidic residues" evidence="10">
    <location>
        <begin position="1"/>
        <end position="13"/>
    </location>
</feature>
<comment type="subunit">
    <text evidence="7">Homodimer.</text>
</comment>
<organism evidence="13 14">
    <name type="scientific">Deinococcus radiophilus</name>
    <dbReference type="NCBI Taxonomy" id="32062"/>
    <lineage>
        <taxon>Bacteria</taxon>
        <taxon>Thermotogati</taxon>
        <taxon>Deinococcota</taxon>
        <taxon>Deinococci</taxon>
        <taxon>Deinococcales</taxon>
        <taxon>Deinococcaceae</taxon>
        <taxon>Deinococcus</taxon>
    </lineage>
</organism>
<dbReference type="SUPFAM" id="SSF51726">
    <property type="entry name" value="UROD/MetE-like"/>
    <property type="match status" value="1"/>
</dbReference>
<feature type="binding site" evidence="7">
    <location>
        <position position="377"/>
    </location>
    <ligand>
        <name>substrate</name>
    </ligand>
</feature>
<dbReference type="Gene3D" id="3.20.20.210">
    <property type="match status" value="1"/>
</dbReference>
<dbReference type="PROSITE" id="PS00907">
    <property type="entry name" value="UROD_2"/>
    <property type="match status" value="1"/>
</dbReference>
<dbReference type="InterPro" id="IPR038071">
    <property type="entry name" value="UROD/MetE-like_sf"/>
</dbReference>
<dbReference type="AlphaFoldDB" id="A0A3S0I5M7"/>
<comment type="pathway">
    <text evidence="1 7 8">Porphyrin-containing compound metabolism; protoporphyrin-IX biosynthesis; coproporphyrinogen-III from 5-aminolevulinate: step 4/4.</text>
</comment>
<feature type="binding site" evidence="7">
    <location>
        <position position="263"/>
    </location>
    <ligand>
        <name>substrate</name>
    </ligand>
</feature>
<feature type="binding site" evidence="7">
    <location>
        <position position="130"/>
    </location>
    <ligand>
        <name>substrate</name>
    </ligand>
</feature>
<dbReference type="EMBL" id="RXPE01000008">
    <property type="protein sequence ID" value="RTR27997.1"/>
    <property type="molecule type" value="Genomic_DNA"/>
</dbReference>
<evidence type="ECO:0000256" key="9">
    <source>
        <dbReference type="RuleBase" id="RU004169"/>
    </source>
</evidence>
<dbReference type="PROSITE" id="PS00906">
    <property type="entry name" value="UROD_1"/>
    <property type="match status" value="1"/>
</dbReference>
<keyword evidence="4 7" id="KW-0210">Decarboxylase</keyword>
<dbReference type="CDD" id="cd00717">
    <property type="entry name" value="URO-D"/>
    <property type="match status" value="1"/>
</dbReference>
<accession>A0A3S0I5M7</accession>
<evidence type="ECO:0000256" key="3">
    <source>
        <dbReference type="ARBA" id="ARBA00012288"/>
    </source>
</evidence>
<protein>
    <recommendedName>
        <fullName evidence="3 7">Uroporphyrinogen decarboxylase</fullName>
        <shortName evidence="7">UPD</shortName>
        <shortName evidence="7">URO-D</shortName>
        <ecNumber evidence="3 7">4.1.1.37</ecNumber>
    </recommendedName>
</protein>
<comment type="subcellular location">
    <subcellularLocation>
        <location evidence="7">Cytoplasm</location>
    </subcellularLocation>
</comment>
<dbReference type="Proteomes" id="UP000277766">
    <property type="component" value="Unassembled WGS sequence"/>
</dbReference>
<evidence type="ECO:0000313" key="13">
    <source>
        <dbReference type="EMBL" id="RTR27997.1"/>
    </source>
</evidence>
<keyword evidence="6 7" id="KW-0627">Porphyrin biosynthesis</keyword>
<feature type="binding site" evidence="7">
    <location>
        <begin position="81"/>
        <end position="85"/>
    </location>
    <ligand>
        <name>substrate</name>
    </ligand>
</feature>
<dbReference type="InterPro" id="IPR000257">
    <property type="entry name" value="Uroporphyrinogen_deCOase"/>
</dbReference>
<proteinExistence type="inferred from homology"/>
<evidence type="ECO:0000256" key="1">
    <source>
        <dbReference type="ARBA" id="ARBA00004804"/>
    </source>
</evidence>
<sequence length="402" mass="44533">MTRSQQDTDRPEAAHTPTDSPEPRGHRASGQSPADQALGEAPQRPMRPSVKVEPNPALEASAFLKAARGEKAAHTPLWFMRQAGRYMPEYRAIRADRSMLECIRTPELAAEITLQPIRAFDVDAAILFNDILTPLPVMGLDLDFVKGAGPRISNPLRSTRAVDLLGVPAARESMPYTAEAIRLLKPELDRRGIPLIGFVGAPFTLASYAIEGGGSRNYEYTKQMMYAEPAAWFRLMDKLATVQADYLGEQIKAGAAAVQIFDSWAGALSRYDYQTFVWPATQRLIEAVKPYGVPVIYFGTDTGHLLEDIAKYETDVVGVDWRTPLDTAWAQLNPGQAIQGNLDPLLLAAPWRELKHQVDRVLDEANGRPGHIFNIGHGILPTTPMDNVRRVAEYVHERTANR</sequence>
<evidence type="ECO:0000313" key="14">
    <source>
        <dbReference type="Proteomes" id="UP000277766"/>
    </source>
</evidence>
<comment type="caution">
    <text evidence="7">Lacks conserved residue(s) required for the propagation of feature annotation.</text>
</comment>
<evidence type="ECO:0000259" key="12">
    <source>
        <dbReference type="PROSITE" id="PS00907"/>
    </source>
</evidence>
<evidence type="ECO:0000256" key="5">
    <source>
        <dbReference type="ARBA" id="ARBA00023239"/>
    </source>
</evidence>
<reference evidence="13 14" key="1">
    <citation type="submission" date="2018-12" db="EMBL/GenBank/DDBJ databases">
        <title>Deinococcus radiophilus ATCC 27603 genome sequencing and assembly.</title>
        <authorList>
            <person name="Maclea K.S."/>
            <person name="Maynard C.R."/>
        </authorList>
    </citation>
    <scope>NUCLEOTIDE SEQUENCE [LARGE SCALE GENOMIC DNA]</scope>
    <source>
        <strain evidence="13 14">ATCC 27603</strain>
    </source>
</reference>
<keyword evidence="14" id="KW-1185">Reference proteome</keyword>
<comment type="similarity">
    <text evidence="2 7 9">Belongs to the uroporphyrinogen decarboxylase family.</text>
</comment>
<evidence type="ECO:0000259" key="11">
    <source>
        <dbReference type="PROSITE" id="PS00906"/>
    </source>
</evidence>
<comment type="catalytic activity">
    <reaction evidence="7 8">
        <text>uroporphyrinogen III + 4 H(+) = coproporphyrinogen III + 4 CO2</text>
        <dbReference type="Rhea" id="RHEA:19865"/>
        <dbReference type="ChEBI" id="CHEBI:15378"/>
        <dbReference type="ChEBI" id="CHEBI:16526"/>
        <dbReference type="ChEBI" id="CHEBI:57308"/>
        <dbReference type="ChEBI" id="CHEBI:57309"/>
        <dbReference type="EC" id="4.1.1.37"/>
    </reaction>
</comment>
<gene>
    <name evidence="7 13" type="primary">hemE</name>
    <name evidence="13" type="ORF">EJ104_05575</name>
</gene>
<feature type="binding site" evidence="7">
    <location>
        <position position="208"/>
    </location>
    <ligand>
        <name>substrate</name>
    </ligand>
</feature>
<feature type="domain" description="Uroporphyrinogen decarboxylase (URO-D)" evidence="12">
    <location>
        <begin position="196"/>
        <end position="212"/>
    </location>
</feature>
<evidence type="ECO:0000256" key="10">
    <source>
        <dbReference type="SAM" id="MobiDB-lite"/>
    </source>
</evidence>
<dbReference type="NCBIfam" id="TIGR01464">
    <property type="entry name" value="hemE"/>
    <property type="match status" value="1"/>
</dbReference>
<feature type="region of interest" description="Disordered" evidence="10">
    <location>
        <begin position="1"/>
        <end position="54"/>
    </location>
</feature>
<comment type="caution">
    <text evidence="13">The sequence shown here is derived from an EMBL/GenBank/DDBJ whole genome shotgun (WGS) entry which is preliminary data.</text>
</comment>
<keyword evidence="7" id="KW-0963">Cytoplasm</keyword>
<evidence type="ECO:0000256" key="7">
    <source>
        <dbReference type="HAMAP-Rule" id="MF_00218"/>
    </source>
</evidence>
<evidence type="ECO:0000256" key="6">
    <source>
        <dbReference type="ARBA" id="ARBA00023244"/>
    </source>
</evidence>
<dbReference type="EC" id="4.1.1.37" evidence="3 7"/>
<evidence type="ECO:0000256" key="4">
    <source>
        <dbReference type="ARBA" id="ARBA00022793"/>
    </source>
</evidence>
<evidence type="ECO:0000256" key="2">
    <source>
        <dbReference type="ARBA" id="ARBA00009935"/>
    </source>
</evidence>
<feature type="domain" description="Uroporphyrinogen decarboxylase (URO-D)" evidence="11">
    <location>
        <begin position="76"/>
        <end position="85"/>
    </location>
</feature>
<name>A0A3S0I5M7_9DEIO</name>
<dbReference type="GO" id="GO:0004853">
    <property type="term" value="F:uroporphyrinogen decarboxylase activity"/>
    <property type="evidence" value="ECO:0007669"/>
    <property type="project" value="UniProtKB-UniRule"/>
</dbReference>
<dbReference type="PANTHER" id="PTHR21091">
    <property type="entry name" value="METHYLTETRAHYDROFOLATE:HOMOCYSTEINE METHYLTRANSFERASE RELATED"/>
    <property type="match status" value="1"/>
</dbReference>
<dbReference type="Pfam" id="PF01208">
    <property type="entry name" value="URO-D"/>
    <property type="match status" value="1"/>
</dbReference>
<dbReference type="HAMAP" id="MF_00218">
    <property type="entry name" value="URO_D"/>
    <property type="match status" value="1"/>
</dbReference>
<dbReference type="InterPro" id="IPR006361">
    <property type="entry name" value="Uroporphyrinogen_deCO2ase_HemE"/>
</dbReference>
<keyword evidence="5 7" id="KW-0456">Lyase</keyword>
<dbReference type="GO" id="GO:0006782">
    <property type="term" value="P:protoporphyrinogen IX biosynthetic process"/>
    <property type="evidence" value="ECO:0007669"/>
    <property type="project" value="UniProtKB-UniRule"/>
</dbReference>
<dbReference type="UniPathway" id="UPA00251">
    <property type="reaction ID" value="UER00321"/>
</dbReference>
<evidence type="ECO:0000256" key="8">
    <source>
        <dbReference type="RuleBase" id="RU000554"/>
    </source>
</evidence>
<feature type="site" description="Transition state stabilizer" evidence="7">
    <location>
        <position position="130"/>
    </location>
</feature>
<dbReference type="RefSeq" id="WP_126351773.1">
    <property type="nucleotide sequence ID" value="NZ_CP086381.1"/>
</dbReference>
<dbReference type="GO" id="GO:0005829">
    <property type="term" value="C:cytosol"/>
    <property type="evidence" value="ECO:0007669"/>
    <property type="project" value="TreeGrafter"/>
</dbReference>
<dbReference type="PANTHER" id="PTHR21091:SF169">
    <property type="entry name" value="UROPORPHYRINOGEN DECARBOXYLASE"/>
    <property type="match status" value="1"/>
</dbReference>
<comment type="function">
    <text evidence="7">Catalyzes the decarboxylation of four acetate groups of uroporphyrinogen-III to yield coproporphyrinogen-III.</text>
</comment>